<organism evidence="5 6">
    <name type="scientific">Chara braunii</name>
    <name type="common">Braun's stonewort</name>
    <dbReference type="NCBI Taxonomy" id="69332"/>
    <lineage>
        <taxon>Eukaryota</taxon>
        <taxon>Viridiplantae</taxon>
        <taxon>Streptophyta</taxon>
        <taxon>Charophyceae</taxon>
        <taxon>Charales</taxon>
        <taxon>Characeae</taxon>
        <taxon>Chara</taxon>
    </lineage>
</organism>
<dbReference type="SUPFAM" id="SSF50129">
    <property type="entry name" value="GroES-like"/>
    <property type="match status" value="1"/>
</dbReference>
<dbReference type="Gramene" id="GBG72007">
    <property type="protein sequence ID" value="GBG72007"/>
    <property type="gene ID" value="CBR_g10943"/>
</dbReference>
<dbReference type="PANTHER" id="PTHR48106">
    <property type="entry name" value="QUINONE OXIDOREDUCTASE PIG3-RELATED"/>
    <property type="match status" value="1"/>
</dbReference>
<evidence type="ECO:0000313" key="6">
    <source>
        <dbReference type="Proteomes" id="UP000265515"/>
    </source>
</evidence>
<dbReference type="SMART" id="SM00829">
    <property type="entry name" value="PKS_ER"/>
    <property type="match status" value="1"/>
</dbReference>
<evidence type="ECO:0000256" key="2">
    <source>
        <dbReference type="ARBA" id="ARBA00023002"/>
    </source>
</evidence>
<reference evidence="5 6" key="1">
    <citation type="journal article" date="2018" name="Cell">
        <title>The Chara Genome: Secondary Complexity and Implications for Plant Terrestrialization.</title>
        <authorList>
            <person name="Nishiyama T."/>
            <person name="Sakayama H."/>
            <person name="Vries J.D."/>
            <person name="Buschmann H."/>
            <person name="Saint-Marcoux D."/>
            <person name="Ullrich K.K."/>
            <person name="Haas F.B."/>
            <person name="Vanderstraeten L."/>
            <person name="Becker D."/>
            <person name="Lang D."/>
            <person name="Vosolsobe S."/>
            <person name="Rombauts S."/>
            <person name="Wilhelmsson P.K.I."/>
            <person name="Janitza P."/>
            <person name="Kern R."/>
            <person name="Heyl A."/>
            <person name="Rumpler F."/>
            <person name="Villalobos L.I.A.C."/>
            <person name="Clay J.M."/>
            <person name="Skokan R."/>
            <person name="Toyoda A."/>
            <person name="Suzuki Y."/>
            <person name="Kagoshima H."/>
            <person name="Schijlen E."/>
            <person name="Tajeshwar N."/>
            <person name="Catarino B."/>
            <person name="Hetherington A.J."/>
            <person name="Saltykova A."/>
            <person name="Bonnot C."/>
            <person name="Breuninger H."/>
            <person name="Symeonidi A."/>
            <person name="Radhakrishnan G.V."/>
            <person name="Van Nieuwerburgh F."/>
            <person name="Deforce D."/>
            <person name="Chang C."/>
            <person name="Karol K.G."/>
            <person name="Hedrich R."/>
            <person name="Ulvskov P."/>
            <person name="Glockner G."/>
            <person name="Delwiche C.F."/>
            <person name="Petrasek J."/>
            <person name="Van de Peer Y."/>
            <person name="Friml J."/>
            <person name="Beilby M."/>
            <person name="Dolan L."/>
            <person name="Kohara Y."/>
            <person name="Sugano S."/>
            <person name="Fujiyama A."/>
            <person name="Delaux P.-M."/>
            <person name="Quint M."/>
            <person name="TheiBen G."/>
            <person name="Hagemann M."/>
            <person name="Harholt J."/>
            <person name="Dunand C."/>
            <person name="Zachgo S."/>
            <person name="Langdale J."/>
            <person name="Maumus F."/>
            <person name="Straeten D.V.D."/>
            <person name="Gould S.B."/>
            <person name="Rensing S.A."/>
        </authorList>
    </citation>
    <scope>NUCLEOTIDE SEQUENCE [LARGE SCALE GENOMIC DNA]</scope>
    <source>
        <strain evidence="5 6">S276</strain>
    </source>
</reference>
<dbReference type="STRING" id="69332.A0A388KPQ0"/>
<dbReference type="Gene3D" id="3.40.50.720">
    <property type="entry name" value="NAD(P)-binding Rossmann-like Domain"/>
    <property type="match status" value="1"/>
</dbReference>
<keyword evidence="6" id="KW-1185">Reference proteome</keyword>
<sequence>MVKAIRVHRAGGPEVLQWETVEVPPPEAGEIRLKHTAIGVNFFDTYMRWGVYAPAGYPFTPGMEGAGVVTAIGEGVTSCHVGQRVAYAGRPVGSYAEERIMPANRVVPVPDGISDEMAAAIMLKGMTAHMLLIDVYPVKAGQFILVHAAAGGMGILLSQWARSLGAIVIGTVSSEAKAKVAMENGVSHPIIYTSEDLVQRVKEITQGKGVSVVYDGVGKDTFMGSLDCLAPRGMLVSYGQASGSPPPFHVSELGKRGSLSLSRPALFDYIVMREDLVSRAEAVFSMVLSGALKVSVPHRYPLAEASRAHEDLEARKTTGSVVLLP</sequence>
<accession>A0A388KPQ0</accession>
<dbReference type="InterPro" id="IPR011032">
    <property type="entry name" value="GroES-like_sf"/>
</dbReference>
<dbReference type="CDD" id="cd05286">
    <property type="entry name" value="QOR2"/>
    <property type="match status" value="1"/>
</dbReference>
<evidence type="ECO:0000256" key="3">
    <source>
        <dbReference type="ARBA" id="ARBA00070796"/>
    </source>
</evidence>
<dbReference type="PROSITE" id="PS01162">
    <property type="entry name" value="QOR_ZETA_CRYSTAL"/>
    <property type="match status" value="1"/>
</dbReference>
<dbReference type="InterPro" id="IPR036291">
    <property type="entry name" value="NAD(P)-bd_dom_sf"/>
</dbReference>
<dbReference type="EMBL" id="BFEA01000156">
    <property type="protein sequence ID" value="GBG72007.1"/>
    <property type="molecule type" value="Genomic_DNA"/>
</dbReference>
<proteinExistence type="predicted"/>
<dbReference type="GO" id="GO:0003960">
    <property type="term" value="F:quinone reductase (NADPH) activity"/>
    <property type="evidence" value="ECO:0007669"/>
    <property type="project" value="InterPro"/>
</dbReference>
<feature type="domain" description="Enoyl reductase (ER)" evidence="4">
    <location>
        <begin position="11"/>
        <end position="323"/>
    </location>
</feature>
<dbReference type="AlphaFoldDB" id="A0A388KPQ0"/>
<evidence type="ECO:0000313" key="5">
    <source>
        <dbReference type="EMBL" id="GBG72007.1"/>
    </source>
</evidence>
<dbReference type="GO" id="GO:0035925">
    <property type="term" value="F:mRNA 3'-UTR AU-rich region binding"/>
    <property type="evidence" value="ECO:0007669"/>
    <property type="project" value="TreeGrafter"/>
</dbReference>
<dbReference type="InterPro" id="IPR047618">
    <property type="entry name" value="QOR-like"/>
</dbReference>
<keyword evidence="2" id="KW-0560">Oxidoreductase</keyword>
<comment type="caution">
    <text evidence="5">The sequence shown here is derived from an EMBL/GenBank/DDBJ whole genome shotgun (WGS) entry which is preliminary data.</text>
</comment>
<dbReference type="PANTHER" id="PTHR48106:SF13">
    <property type="entry name" value="QUINONE OXIDOREDUCTASE-RELATED"/>
    <property type="match status" value="1"/>
</dbReference>
<dbReference type="GO" id="GO:0005829">
    <property type="term" value="C:cytosol"/>
    <property type="evidence" value="ECO:0007669"/>
    <property type="project" value="TreeGrafter"/>
</dbReference>
<dbReference type="OMA" id="KGMTAHY"/>
<dbReference type="InterPro" id="IPR020843">
    <property type="entry name" value="ER"/>
</dbReference>
<dbReference type="Pfam" id="PF08240">
    <property type="entry name" value="ADH_N"/>
    <property type="match status" value="1"/>
</dbReference>
<dbReference type="Gene3D" id="3.90.180.10">
    <property type="entry name" value="Medium-chain alcohol dehydrogenases, catalytic domain"/>
    <property type="match status" value="1"/>
</dbReference>
<dbReference type="InterPro" id="IPR013149">
    <property type="entry name" value="ADH-like_C"/>
</dbReference>
<dbReference type="InterPro" id="IPR002364">
    <property type="entry name" value="Quin_OxRdtase/zeta-crystal_CS"/>
</dbReference>
<dbReference type="FunFam" id="3.40.50.720:FF:000053">
    <property type="entry name" value="Quinone oxidoreductase 1"/>
    <property type="match status" value="1"/>
</dbReference>
<keyword evidence="1" id="KW-0521">NADP</keyword>
<dbReference type="SUPFAM" id="SSF51735">
    <property type="entry name" value="NAD(P)-binding Rossmann-fold domains"/>
    <property type="match status" value="1"/>
</dbReference>
<dbReference type="Pfam" id="PF00107">
    <property type="entry name" value="ADH_zinc_N"/>
    <property type="match status" value="1"/>
</dbReference>
<evidence type="ECO:0000259" key="4">
    <source>
        <dbReference type="SMART" id="SM00829"/>
    </source>
</evidence>
<dbReference type="Proteomes" id="UP000265515">
    <property type="component" value="Unassembled WGS sequence"/>
</dbReference>
<gene>
    <name evidence="5" type="ORF">CBR_g10943</name>
</gene>
<dbReference type="OrthoDB" id="3509362at2759"/>
<dbReference type="InterPro" id="IPR013154">
    <property type="entry name" value="ADH-like_N"/>
</dbReference>
<protein>
    <recommendedName>
        <fullName evidence="3">Probable quinone oxidoreductase</fullName>
    </recommendedName>
</protein>
<evidence type="ECO:0000256" key="1">
    <source>
        <dbReference type="ARBA" id="ARBA00022857"/>
    </source>
</evidence>
<dbReference type="GO" id="GO:0070402">
    <property type="term" value="F:NADPH binding"/>
    <property type="evidence" value="ECO:0007669"/>
    <property type="project" value="TreeGrafter"/>
</dbReference>
<name>A0A388KPQ0_CHABU</name>
<dbReference type="GO" id="GO:0008270">
    <property type="term" value="F:zinc ion binding"/>
    <property type="evidence" value="ECO:0007669"/>
    <property type="project" value="InterPro"/>
</dbReference>